<dbReference type="Proteomes" id="UP000288102">
    <property type="component" value="Unassembled WGS sequence"/>
</dbReference>
<keyword evidence="6" id="KW-1185">Reference proteome</keyword>
<evidence type="ECO:0000256" key="1">
    <source>
        <dbReference type="ARBA" id="ARBA00008694"/>
    </source>
</evidence>
<name>A0A434ADI7_9FLAO</name>
<keyword evidence="2 5" id="KW-0808">Transferase</keyword>
<dbReference type="FunFam" id="3.40.630.30:FF:000064">
    <property type="entry name" value="GNAT family acetyltransferase"/>
    <property type="match status" value="1"/>
</dbReference>
<protein>
    <submittedName>
        <fullName evidence="5">GNAT family N-acetyltransferase</fullName>
    </submittedName>
</protein>
<sequence>MIIRKAAKKDMSAVLDLIKELARFQKEPNAVLISAEDLIREGFSDKPLFQCLVAEADDEIIGIALYYYNFSTWIGKTIHLEDLIVREDKRGTGAGLGLYSEIIRLAESENVKRVEWLVFDWNVSAIDFYKKTGAKVKDNLVVVQMDHHGITEFTK</sequence>
<reference evidence="6" key="1">
    <citation type="journal article" date="2019" name="Syst. Appl. Microbiol.">
        <title>Flavobacterium circumlabens sp. nov. and Flavobacterium cupreum sp. nov., two psychrotrophic species isolated from Antarctic environmental samples.</title>
        <authorList>
            <person name="Kralova S."/>
            <person name="Busse H.-J."/>
            <person name="Svec P."/>
            <person name="Maslanova I."/>
            <person name="Stankova E."/>
            <person name="Bartak M."/>
            <person name="Sedlacek I."/>
        </authorList>
    </citation>
    <scope>NUCLEOTIDE SEQUENCE [LARGE SCALE GENOMIC DNA]</scope>
    <source>
        <strain evidence="6">CCM 8825</strain>
    </source>
</reference>
<dbReference type="RefSeq" id="WP_127336753.1">
    <property type="nucleotide sequence ID" value="NZ_QWDM01000001.1"/>
</dbReference>
<proteinExistence type="inferred from homology"/>
<evidence type="ECO:0000256" key="3">
    <source>
        <dbReference type="ARBA" id="ARBA00023315"/>
    </source>
</evidence>
<accession>A0A434ADI7</accession>
<evidence type="ECO:0000256" key="2">
    <source>
        <dbReference type="ARBA" id="ARBA00022679"/>
    </source>
</evidence>
<dbReference type="Pfam" id="PF00583">
    <property type="entry name" value="Acetyltransf_1"/>
    <property type="match status" value="1"/>
</dbReference>
<gene>
    <name evidence="5" type="ORF">D0817_02255</name>
</gene>
<evidence type="ECO:0000259" key="4">
    <source>
        <dbReference type="PROSITE" id="PS51186"/>
    </source>
</evidence>
<dbReference type="Gene3D" id="3.40.630.30">
    <property type="match status" value="1"/>
</dbReference>
<dbReference type="AlphaFoldDB" id="A0A434ADI7"/>
<keyword evidence="3" id="KW-0012">Acyltransferase</keyword>
<comment type="caution">
    <text evidence="5">The sequence shown here is derived from an EMBL/GenBank/DDBJ whole genome shotgun (WGS) entry which is preliminary data.</text>
</comment>
<organism evidence="5 6">
    <name type="scientific">Flavobacterium cupreum</name>
    <dbReference type="NCBI Taxonomy" id="2133766"/>
    <lineage>
        <taxon>Bacteria</taxon>
        <taxon>Pseudomonadati</taxon>
        <taxon>Bacteroidota</taxon>
        <taxon>Flavobacteriia</taxon>
        <taxon>Flavobacteriales</taxon>
        <taxon>Flavobacteriaceae</taxon>
        <taxon>Flavobacterium</taxon>
    </lineage>
</organism>
<evidence type="ECO:0000313" key="6">
    <source>
        <dbReference type="Proteomes" id="UP000288102"/>
    </source>
</evidence>
<dbReference type="PROSITE" id="PS51186">
    <property type="entry name" value="GNAT"/>
    <property type="match status" value="1"/>
</dbReference>
<comment type="similarity">
    <text evidence="1">Belongs to the acetyltransferase family.</text>
</comment>
<dbReference type="InterPro" id="IPR016181">
    <property type="entry name" value="Acyl_CoA_acyltransferase"/>
</dbReference>
<dbReference type="EMBL" id="QWDM01000001">
    <property type="protein sequence ID" value="RUT72449.1"/>
    <property type="molecule type" value="Genomic_DNA"/>
</dbReference>
<dbReference type="InterPro" id="IPR051016">
    <property type="entry name" value="Diverse_Substrate_AcTransf"/>
</dbReference>
<dbReference type="SUPFAM" id="SSF55729">
    <property type="entry name" value="Acyl-CoA N-acyltransferases (Nat)"/>
    <property type="match status" value="1"/>
</dbReference>
<dbReference type="CDD" id="cd04301">
    <property type="entry name" value="NAT_SF"/>
    <property type="match status" value="1"/>
</dbReference>
<dbReference type="PANTHER" id="PTHR10545">
    <property type="entry name" value="DIAMINE N-ACETYLTRANSFERASE"/>
    <property type="match status" value="1"/>
</dbReference>
<dbReference type="GO" id="GO:0008080">
    <property type="term" value="F:N-acetyltransferase activity"/>
    <property type="evidence" value="ECO:0007669"/>
    <property type="project" value="TreeGrafter"/>
</dbReference>
<dbReference type="PANTHER" id="PTHR10545:SF29">
    <property type="entry name" value="GH14572P-RELATED"/>
    <property type="match status" value="1"/>
</dbReference>
<dbReference type="OrthoDB" id="9805924at2"/>
<dbReference type="InterPro" id="IPR000182">
    <property type="entry name" value="GNAT_dom"/>
</dbReference>
<feature type="domain" description="N-acetyltransferase" evidence="4">
    <location>
        <begin position="1"/>
        <end position="155"/>
    </location>
</feature>
<evidence type="ECO:0000313" key="5">
    <source>
        <dbReference type="EMBL" id="RUT72449.1"/>
    </source>
</evidence>